<dbReference type="SUPFAM" id="SSF48452">
    <property type="entry name" value="TPR-like"/>
    <property type="match status" value="1"/>
</dbReference>
<dbReference type="Pfam" id="PF13181">
    <property type="entry name" value="TPR_8"/>
    <property type="match status" value="1"/>
</dbReference>
<evidence type="ECO:0000313" key="5">
    <source>
        <dbReference type="EMBL" id="CCQ66029.1"/>
    </source>
</evidence>
<comment type="caution">
    <text evidence="5">The sequence shown here is derived from an EMBL/GenBank/DDBJ whole genome shotgun (WGS) entry which is preliminary data.</text>
</comment>
<dbReference type="InterPro" id="IPR011990">
    <property type="entry name" value="TPR-like_helical_dom_sf"/>
</dbReference>
<feature type="signal peptide" evidence="4">
    <location>
        <begin position="1"/>
        <end position="21"/>
    </location>
</feature>
<dbReference type="EMBL" id="CAQN01000321">
    <property type="protein sequence ID" value="CCQ66029.1"/>
    <property type="molecule type" value="Genomic_DNA"/>
</dbReference>
<dbReference type="PROSITE" id="PS50005">
    <property type="entry name" value="TPR"/>
    <property type="match status" value="4"/>
</dbReference>
<dbReference type="InterPro" id="IPR019734">
    <property type="entry name" value="TPR_rpt"/>
</dbReference>
<evidence type="ECO:0000256" key="1">
    <source>
        <dbReference type="ARBA" id="ARBA00022737"/>
    </source>
</evidence>
<dbReference type="Pfam" id="PF00515">
    <property type="entry name" value="TPR_1"/>
    <property type="match status" value="1"/>
</dbReference>
<evidence type="ECO:0000256" key="3">
    <source>
        <dbReference type="PROSITE-ProRule" id="PRU00339"/>
    </source>
</evidence>
<dbReference type="RefSeq" id="WP_048751983.1">
    <property type="nucleotide sequence ID" value="NZ_CAQN01000321.1"/>
</dbReference>
<dbReference type="Pfam" id="PF09295">
    <property type="entry name" value="ChAPs"/>
    <property type="match status" value="1"/>
</dbReference>
<feature type="repeat" description="TPR" evidence="3">
    <location>
        <begin position="87"/>
        <end position="120"/>
    </location>
</feature>
<accession>T2JLV4</accession>
<dbReference type="GO" id="GO:0032991">
    <property type="term" value="C:protein-containing complex"/>
    <property type="evidence" value="ECO:0007669"/>
    <property type="project" value="UniProtKB-ARBA"/>
</dbReference>
<protein>
    <submittedName>
        <fullName evidence="5">TPR repeat</fullName>
    </submittedName>
</protein>
<keyword evidence="4" id="KW-0732">Signal</keyword>
<dbReference type="PANTHER" id="PTHR44858:SF1">
    <property type="entry name" value="UDP-N-ACETYLGLUCOSAMINE--PEPTIDE N-ACETYLGLUCOSAMINYLTRANSFERASE SPINDLY-RELATED"/>
    <property type="match status" value="1"/>
</dbReference>
<dbReference type="GO" id="GO:0005737">
    <property type="term" value="C:cytoplasm"/>
    <property type="evidence" value="ECO:0007669"/>
    <property type="project" value="UniProtKB-ARBA"/>
</dbReference>
<dbReference type="AlphaFoldDB" id="T2JLV4"/>
<evidence type="ECO:0000256" key="2">
    <source>
        <dbReference type="ARBA" id="ARBA00022803"/>
    </source>
</evidence>
<organism evidence="5 6">
    <name type="scientific">Crocosphaera watsonii WH 0402</name>
    <dbReference type="NCBI Taxonomy" id="1284629"/>
    <lineage>
        <taxon>Bacteria</taxon>
        <taxon>Bacillati</taxon>
        <taxon>Cyanobacteriota</taxon>
        <taxon>Cyanophyceae</taxon>
        <taxon>Oscillatoriophycideae</taxon>
        <taxon>Chroococcales</taxon>
        <taxon>Aphanothecaceae</taxon>
        <taxon>Crocosphaera</taxon>
    </lineage>
</organism>
<reference evidence="5 6" key="2">
    <citation type="submission" date="2013-09" db="EMBL/GenBank/DDBJ databases">
        <title>Whole genome comparison of six Crocosphaera watsonii strains with differing phenotypes.</title>
        <authorList>
            <person name="Bench S.R."/>
            <person name="Heller P."/>
            <person name="Frank I."/>
            <person name="Arciniega M."/>
            <person name="Shilova I.N."/>
            <person name="Zehr J.P."/>
        </authorList>
    </citation>
    <scope>NUCLEOTIDE SEQUENCE [LARGE SCALE GENOMIC DNA]</scope>
    <source>
        <strain evidence="5 6">WH 0402</strain>
    </source>
</reference>
<dbReference type="GO" id="GO:0016192">
    <property type="term" value="P:vesicle-mediated transport"/>
    <property type="evidence" value="ECO:0007669"/>
    <property type="project" value="UniProtKB-ARBA"/>
</dbReference>
<feature type="chain" id="PRO_5004590570" evidence="4">
    <location>
        <begin position="22"/>
        <end position="253"/>
    </location>
</feature>
<keyword evidence="2 3" id="KW-0802">TPR repeat</keyword>
<keyword evidence="1" id="KW-0677">Repeat</keyword>
<sequence length="253" mass="29055">MLKFSLAFFGSFLLVSPSVSALNTVPNSHQLPQRNNAELLVTQRTANTNRERIQQLSQEIQQLVNNKQWDLALEKAKQMTELYPNIYLSWSLLGVVHLQFEQFNEAVITLEKARSLAPDNETKKPILSALGTAYQQRGIQYFQQKQFEIALSDLNKAINLRPNVAESYYIRGLLYSTQEKFDLALLDLNKAISINPNLAGAYDILGVIYAMKEDFTKALNNLEKAAQLYRQQQKPEQYKKTQELIQVIRQQMN</sequence>
<dbReference type="Gene3D" id="1.25.40.10">
    <property type="entry name" value="Tetratricopeptide repeat domain"/>
    <property type="match status" value="2"/>
</dbReference>
<evidence type="ECO:0000256" key="4">
    <source>
        <dbReference type="SAM" id="SignalP"/>
    </source>
</evidence>
<dbReference type="PANTHER" id="PTHR44858">
    <property type="entry name" value="TETRATRICOPEPTIDE REPEAT PROTEIN 6"/>
    <property type="match status" value="1"/>
</dbReference>
<name>T2JLV4_CROWT</name>
<dbReference type="Proteomes" id="UP000018130">
    <property type="component" value="Unassembled WGS sequence"/>
</dbReference>
<feature type="repeat" description="TPR" evidence="3">
    <location>
        <begin position="199"/>
        <end position="232"/>
    </location>
</feature>
<feature type="repeat" description="TPR" evidence="3">
    <location>
        <begin position="131"/>
        <end position="164"/>
    </location>
</feature>
<feature type="repeat" description="TPR" evidence="3">
    <location>
        <begin position="165"/>
        <end position="198"/>
    </location>
</feature>
<dbReference type="InterPro" id="IPR015374">
    <property type="entry name" value="ChAPs"/>
</dbReference>
<dbReference type="InterPro" id="IPR050498">
    <property type="entry name" value="Ycf3"/>
</dbReference>
<dbReference type="GO" id="GO:0012505">
    <property type="term" value="C:endomembrane system"/>
    <property type="evidence" value="ECO:0007669"/>
    <property type="project" value="UniProtKB-ARBA"/>
</dbReference>
<gene>
    <name evidence="5" type="ORF">CWATWH0402_1541</name>
</gene>
<reference evidence="5 6" key="1">
    <citation type="submission" date="2013-01" db="EMBL/GenBank/DDBJ databases">
        <authorList>
            <person name="Bench S."/>
        </authorList>
    </citation>
    <scope>NUCLEOTIDE SEQUENCE [LARGE SCALE GENOMIC DNA]</scope>
    <source>
        <strain evidence="5 6">WH 0402</strain>
    </source>
</reference>
<proteinExistence type="predicted"/>
<dbReference type="GeneID" id="88769243"/>
<dbReference type="SMART" id="SM00028">
    <property type="entry name" value="TPR"/>
    <property type="match status" value="4"/>
</dbReference>
<evidence type="ECO:0000313" key="6">
    <source>
        <dbReference type="Proteomes" id="UP000018130"/>
    </source>
</evidence>